<dbReference type="STRING" id="1526.SAMN02910262_02623"/>
<dbReference type="AlphaFoldDB" id="A0A1I0DAM8"/>
<dbReference type="Gene3D" id="1.10.150.240">
    <property type="entry name" value="Putative phosphatase, domain 2"/>
    <property type="match status" value="1"/>
</dbReference>
<dbReference type="eggNOG" id="COG0637">
    <property type="taxonomic scope" value="Bacteria"/>
</dbReference>
<dbReference type="EMBL" id="FOIL01000011">
    <property type="protein sequence ID" value="SET29154.1"/>
    <property type="molecule type" value="Genomic_DNA"/>
</dbReference>
<keyword evidence="2" id="KW-1185">Reference proteome</keyword>
<dbReference type="PRINTS" id="PR00413">
    <property type="entry name" value="HADHALOGNASE"/>
</dbReference>
<dbReference type="SFLD" id="SFLDS00003">
    <property type="entry name" value="Haloacid_Dehalogenase"/>
    <property type="match status" value="1"/>
</dbReference>
<sequence length="222" mass="25006">MIRAVLFDMDGTMFDTERLSMEGWLRAAKAKNNGLDREHFLLFRGRSVPANAAAFASWYGSEELYYEMRKLRTEYIQNYLKKNGMPIKPGLFELLKLLKKKNLKTCIATSTKRDQAEQYFVQTGVKDYFTDTVCGDEAEKSKPDPEIFLKAAEKIGEKPENCLVLEDSPNGILAAKAAGCMAFMIPDLAPAEEEIKGVFDRECASLLEVAGIIETWPDVPQN</sequence>
<name>A0A1I0DAM8_9FIRM</name>
<dbReference type="Pfam" id="PF00702">
    <property type="entry name" value="Hydrolase"/>
    <property type="match status" value="1"/>
</dbReference>
<dbReference type="InterPro" id="IPR023214">
    <property type="entry name" value="HAD_sf"/>
</dbReference>
<dbReference type="Gene3D" id="3.40.50.1000">
    <property type="entry name" value="HAD superfamily/HAD-like"/>
    <property type="match status" value="1"/>
</dbReference>
<dbReference type="InterPro" id="IPR023198">
    <property type="entry name" value="PGP-like_dom2"/>
</dbReference>
<dbReference type="SFLD" id="SFLDG01135">
    <property type="entry name" value="C1.5.6:_HAD__Beta-PGM__Phospha"/>
    <property type="match status" value="1"/>
</dbReference>
<evidence type="ECO:0000313" key="1">
    <source>
        <dbReference type="EMBL" id="SET29154.1"/>
    </source>
</evidence>
<evidence type="ECO:0000313" key="2">
    <source>
        <dbReference type="Proteomes" id="UP000199820"/>
    </source>
</evidence>
<dbReference type="NCBIfam" id="TIGR01509">
    <property type="entry name" value="HAD-SF-IA-v3"/>
    <property type="match status" value="1"/>
</dbReference>
<dbReference type="NCBIfam" id="TIGR01549">
    <property type="entry name" value="HAD-SF-IA-v1"/>
    <property type="match status" value="1"/>
</dbReference>
<dbReference type="PANTHER" id="PTHR18901:SF38">
    <property type="entry name" value="PSEUDOURIDINE-5'-PHOSPHATASE"/>
    <property type="match status" value="1"/>
</dbReference>
<dbReference type="PANTHER" id="PTHR18901">
    <property type="entry name" value="2-DEOXYGLUCOSE-6-PHOSPHATE PHOSPHATASE 2"/>
    <property type="match status" value="1"/>
</dbReference>
<dbReference type="RefSeq" id="WP_074649059.1">
    <property type="nucleotide sequence ID" value="NZ_FOIL01000011.1"/>
</dbReference>
<protein>
    <submittedName>
        <fullName evidence="1">Haloacid dehalogenase superfamily, subfamily IA, variant 3 with third motif having DD or ED/haloacid dehalogenase superfamily, subfamily IA, variant 1 with third motif having Dx(3-4)D or Dx(3-4)E</fullName>
    </submittedName>
</protein>
<dbReference type="InterPro" id="IPR036412">
    <property type="entry name" value="HAD-like_sf"/>
</dbReference>
<dbReference type="SUPFAM" id="SSF56784">
    <property type="entry name" value="HAD-like"/>
    <property type="match status" value="1"/>
</dbReference>
<proteinExistence type="predicted"/>
<dbReference type="OrthoDB" id="9797743at2"/>
<dbReference type="Proteomes" id="UP000199820">
    <property type="component" value="Unassembled WGS sequence"/>
</dbReference>
<reference evidence="1 2" key="1">
    <citation type="submission" date="2016-10" db="EMBL/GenBank/DDBJ databases">
        <authorList>
            <person name="de Groot N.N."/>
        </authorList>
    </citation>
    <scope>NUCLEOTIDE SEQUENCE [LARGE SCALE GENOMIC DNA]</scope>
    <source>
        <strain evidence="1 2">KH1P1</strain>
    </source>
</reference>
<accession>A0A1I0DAM8</accession>
<gene>
    <name evidence="1" type="ORF">SAMN04487771_101121</name>
</gene>
<organism evidence="1 2">
    <name type="scientific">[Clostridium] aminophilum</name>
    <dbReference type="NCBI Taxonomy" id="1526"/>
    <lineage>
        <taxon>Bacteria</taxon>
        <taxon>Bacillati</taxon>
        <taxon>Bacillota</taxon>
        <taxon>Clostridia</taxon>
        <taxon>Lachnospirales</taxon>
        <taxon>Lachnospiraceae</taxon>
    </lineage>
</organism>
<dbReference type="SFLD" id="SFLDG01129">
    <property type="entry name" value="C1.5:_HAD__Beta-PGM__Phosphata"/>
    <property type="match status" value="1"/>
</dbReference>
<dbReference type="InterPro" id="IPR006439">
    <property type="entry name" value="HAD-SF_hydro_IA"/>
</dbReference>